<evidence type="ECO:0000256" key="1">
    <source>
        <dbReference type="ARBA" id="ARBA00005417"/>
    </source>
</evidence>
<dbReference type="RefSeq" id="WP_207182972.1">
    <property type="nucleotide sequence ID" value="NZ_AP024145.1"/>
</dbReference>
<dbReference type="SMART" id="SM00382">
    <property type="entry name" value="AAA"/>
    <property type="match status" value="1"/>
</dbReference>
<comment type="similarity">
    <text evidence="1">Belongs to the ABC transporter superfamily.</text>
</comment>
<reference evidence="5" key="1">
    <citation type="submission" date="2020-11" db="EMBL/GenBank/DDBJ databases">
        <title>Complete genome sequence of a novel pathogenic Methylobacterium strain isolated from rice in Vietnam.</title>
        <authorList>
            <person name="Lai K."/>
            <person name="Okazaki S."/>
            <person name="Higashi K."/>
            <person name="Mori H."/>
            <person name="Toyoda A."/>
            <person name="Kurokawa K."/>
        </authorList>
    </citation>
    <scope>NUCLEOTIDE SEQUENCE</scope>
    <source>
        <strain evidence="5">VL1</strain>
    </source>
</reference>
<dbReference type="GO" id="GO:0016887">
    <property type="term" value="F:ATP hydrolysis activity"/>
    <property type="evidence" value="ECO:0007669"/>
    <property type="project" value="InterPro"/>
</dbReference>
<dbReference type="InterPro" id="IPR017871">
    <property type="entry name" value="ABC_transporter-like_CS"/>
</dbReference>
<evidence type="ECO:0000256" key="3">
    <source>
        <dbReference type="ARBA" id="ARBA00022840"/>
    </source>
</evidence>
<gene>
    <name evidence="5" type="ORF">mvi_23880</name>
</gene>
<dbReference type="Gene3D" id="3.40.50.300">
    <property type="entry name" value="P-loop containing nucleotide triphosphate hydrolases"/>
    <property type="match status" value="1"/>
</dbReference>
<dbReference type="InterPro" id="IPR003593">
    <property type="entry name" value="AAA+_ATPase"/>
</dbReference>
<evidence type="ECO:0000313" key="5">
    <source>
        <dbReference type="EMBL" id="BCM83927.1"/>
    </source>
</evidence>
<dbReference type="PROSITE" id="PS50893">
    <property type="entry name" value="ABC_TRANSPORTER_2"/>
    <property type="match status" value="1"/>
</dbReference>
<dbReference type="PROSITE" id="PS00211">
    <property type="entry name" value="ABC_TRANSPORTER_1"/>
    <property type="match status" value="1"/>
</dbReference>
<dbReference type="PANTHER" id="PTHR42794:SF2">
    <property type="entry name" value="ABC TRANSPORTER ATP-BINDING PROTEIN"/>
    <property type="match status" value="1"/>
</dbReference>
<evidence type="ECO:0000259" key="4">
    <source>
        <dbReference type="PROSITE" id="PS50893"/>
    </source>
</evidence>
<keyword evidence="3 5" id="KW-0067">ATP-binding</keyword>
<sequence length="254" mass="26974">MTRLSAEGLVATAGPRRLLDGVSVDLVPGALVGLIGPNGAGKSTLLRTLAGLLRPAAGRVTLDGVPLADLPSSERGRRIGYLPQSFQPAWDYTLREVIELGASRRPGAALAIPDLLHDHALADLAERRWLQVSGGERARALLAATLVAEPDVVLADEPGASLDIGHRLDLMRRLRAWARHGIVVVVLHDLDRAVVDCDRLVLLERGRIVRDAAAAAVAASQDLDRVFGVRFERTTLAEAGAVVLPVAHRTDAGP</sequence>
<dbReference type="AlphaFoldDB" id="A0A8H9C4W2"/>
<name>A0A8H9C4W2_9HYPH</name>
<dbReference type="CDD" id="cd03214">
    <property type="entry name" value="ABC_Iron-Siderophores_B12_Hemin"/>
    <property type="match status" value="1"/>
</dbReference>
<feature type="domain" description="ABC transporter" evidence="4">
    <location>
        <begin position="4"/>
        <end position="230"/>
    </location>
</feature>
<dbReference type="SUPFAM" id="SSF52540">
    <property type="entry name" value="P-loop containing nucleoside triphosphate hydrolases"/>
    <property type="match status" value="1"/>
</dbReference>
<evidence type="ECO:0000256" key="2">
    <source>
        <dbReference type="ARBA" id="ARBA00022741"/>
    </source>
</evidence>
<proteinExistence type="inferred from homology"/>
<dbReference type="PANTHER" id="PTHR42794">
    <property type="entry name" value="HEMIN IMPORT ATP-BINDING PROTEIN HMUV"/>
    <property type="match status" value="1"/>
</dbReference>
<organism evidence="5 6">
    <name type="scientific">Methylobacterium indicum</name>
    <dbReference type="NCBI Taxonomy" id="1775910"/>
    <lineage>
        <taxon>Bacteria</taxon>
        <taxon>Pseudomonadati</taxon>
        <taxon>Pseudomonadota</taxon>
        <taxon>Alphaproteobacteria</taxon>
        <taxon>Hyphomicrobiales</taxon>
        <taxon>Methylobacteriaceae</taxon>
        <taxon>Methylobacterium</taxon>
    </lineage>
</organism>
<dbReference type="GO" id="GO:0005524">
    <property type="term" value="F:ATP binding"/>
    <property type="evidence" value="ECO:0007669"/>
    <property type="project" value="UniProtKB-KW"/>
</dbReference>
<evidence type="ECO:0000313" key="6">
    <source>
        <dbReference type="Proteomes" id="UP000663508"/>
    </source>
</evidence>
<dbReference type="KEGG" id="mind:mvi_23880"/>
<dbReference type="EMBL" id="AP024145">
    <property type="protein sequence ID" value="BCM83927.1"/>
    <property type="molecule type" value="Genomic_DNA"/>
</dbReference>
<keyword evidence="2" id="KW-0547">Nucleotide-binding</keyword>
<protein>
    <submittedName>
        <fullName evidence="5">ABC transporter ATP-binding protein</fullName>
    </submittedName>
</protein>
<dbReference type="Proteomes" id="UP000663508">
    <property type="component" value="Chromosome"/>
</dbReference>
<dbReference type="InterPro" id="IPR003439">
    <property type="entry name" value="ABC_transporter-like_ATP-bd"/>
</dbReference>
<dbReference type="Pfam" id="PF00005">
    <property type="entry name" value="ABC_tran"/>
    <property type="match status" value="1"/>
</dbReference>
<dbReference type="InterPro" id="IPR027417">
    <property type="entry name" value="P-loop_NTPase"/>
</dbReference>
<accession>A0A8H9C4W2</accession>